<evidence type="ECO:0000256" key="4">
    <source>
        <dbReference type="RuleBase" id="RU003719"/>
    </source>
</evidence>
<protein>
    <submittedName>
        <fullName evidence="7">Hydroxyacid dehydrogenase</fullName>
    </submittedName>
</protein>
<dbReference type="AlphaFoldDB" id="A0A9Y1BTS5"/>
<dbReference type="InterPro" id="IPR006140">
    <property type="entry name" value="D-isomer_DH_NAD-bd"/>
</dbReference>
<dbReference type="PANTHER" id="PTHR42938">
    <property type="entry name" value="FORMATE DEHYDROGENASE 1"/>
    <property type="match status" value="1"/>
</dbReference>
<dbReference type="Pfam" id="PF00389">
    <property type="entry name" value="2-Hacid_dh"/>
    <property type="match status" value="1"/>
</dbReference>
<organism evidence="7">
    <name type="scientific">Candidatus Heimdallarchaeum endolithica</name>
    <dbReference type="NCBI Taxonomy" id="2876572"/>
    <lineage>
        <taxon>Archaea</taxon>
        <taxon>Promethearchaeati</taxon>
        <taxon>Candidatus Heimdallarchaeota</taxon>
        <taxon>Candidatus Heimdallarchaeia (ex Rinke et al. 2021) (nom. nud.)</taxon>
        <taxon>Candidatus Heimdallarchaeales</taxon>
        <taxon>Candidatus Heimdallarchaeaceae</taxon>
        <taxon>Candidatus Heimdallarchaeum</taxon>
    </lineage>
</organism>
<dbReference type="GO" id="GO:0051287">
    <property type="term" value="F:NAD binding"/>
    <property type="evidence" value="ECO:0007669"/>
    <property type="project" value="InterPro"/>
</dbReference>
<sequence length="308" mass="34068">MFKVLISDKLNDVAVELLEKEGFEVKKAWDIPKEELEHIIPDYDAIIVRSATKVKGHLLEVAKNLKVIGRAGVGLDNIDLQSARERGIKVINTPNATTNSVAELALTMILAATRRVVTGTERLRKNPSEFKKLKKALFSVEIEGKTLGIIGTGRIGSSLAVKAKALGMKTIGYDAYIKQSGVIELQSSIDKVFEKADYISLHLPLTDETRHMISDEEFEKMKTNVILINCARGGVVDEDAAYRALEKGKLAVYATDVFEKEPPKEENKLLKHPNVIMTPHIGAQTLEGNYRASVHVAEKVIEALKELK</sequence>
<evidence type="ECO:0000259" key="5">
    <source>
        <dbReference type="Pfam" id="PF00389"/>
    </source>
</evidence>
<dbReference type="SUPFAM" id="SSF52283">
    <property type="entry name" value="Formate/glycerate dehydrogenase catalytic domain-like"/>
    <property type="match status" value="1"/>
</dbReference>
<dbReference type="Proteomes" id="UP001200513">
    <property type="component" value="Chromosome"/>
</dbReference>
<accession>A0A9Y1BTS5</accession>
<evidence type="ECO:0000256" key="1">
    <source>
        <dbReference type="ARBA" id="ARBA00005854"/>
    </source>
</evidence>
<name>A0A9Y1BTS5_9ARCH</name>
<dbReference type="InterPro" id="IPR029752">
    <property type="entry name" value="D-isomer_DH_CS1"/>
</dbReference>
<dbReference type="Pfam" id="PF02826">
    <property type="entry name" value="2-Hacid_dh_C"/>
    <property type="match status" value="1"/>
</dbReference>
<dbReference type="InterPro" id="IPR036291">
    <property type="entry name" value="NAD(P)-bd_dom_sf"/>
</dbReference>
<dbReference type="CDD" id="cd12173">
    <property type="entry name" value="PGDH_4"/>
    <property type="match status" value="1"/>
</dbReference>
<evidence type="ECO:0000259" key="6">
    <source>
        <dbReference type="Pfam" id="PF02826"/>
    </source>
</evidence>
<dbReference type="PANTHER" id="PTHR42938:SF47">
    <property type="entry name" value="HYDROXYPYRUVATE REDUCTASE"/>
    <property type="match status" value="1"/>
</dbReference>
<dbReference type="PROSITE" id="PS00671">
    <property type="entry name" value="D_2_HYDROXYACID_DH_3"/>
    <property type="match status" value="1"/>
</dbReference>
<comment type="similarity">
    <text evidence="1 4">Belongs to the D-isomer specific 2-hydroxyacid dehydrogenase family.</text>
</comment>
<feature type="domain" description="D-isomer specific 2-hydroxyacid dehydrogenase NAD-binding" evidence="6">
    <location>
        <begin position="106"/>
        <end position="282"/>
    </location>
</feature>
<proteinExistence type="inferred from homology"/>
<dbReference type="SUPFAM" id="SSF51735">
    <property type="entry name" value="NAD(P)-binding Rossmann-fold domains"/>
    <property type="match status" value="1"/>
</dbReference>
<dbReference type="EMBL" id="CP084167">
    <property type="protein sequence ID" value="UJG44239.1"/>
    <property type="molecule type" value="Genomic_DNA"/>
</dbReference>
<keyword evidence="3" id="KW-0520">NAD</keyword>
<dbReference type="PROSITE" id="PS00065">
    <property type="entry name" value="D_2_HYDROXYACID_DH_1"/>
    <property type="match status" value="1"/>
</dbReference>
<evidence type="ECO:0000256" key="3">
    <source>
        <dbReference type="ARBA" id="ARBA00023027"/>
    </source>
</evidence>
<gene>
    <name evidence="7" type="ORF">K9W46_03425</name>
</gene>
<dbReference type="FunFam" id="3.40.50.720:FF:000203">
    <property type="entry name" value="D-3-phosphoglycerate dehydrogenase (SerA)"/>
    <property type="match status" value="1"/>
</dbReference>
<dbReference type="InterPro" id="IPR006139">
    <property type="entry name" value="D-isomer_2_OHA_DH_cat_dom"/>
</dbReference>
<keyword evidence="2 4" id="KW-0560">Oxidoreductase</keyword>
<dbReference type="Gene3D" id="3.40.50.720">
    <property type="entry name" value="NAD(P)-binding Rossmann-like Domain"/>
    <property type="match status" value="2"/>
</dbReference>
<feature type="domain" description="D-isomer specific 2-hydroxyacid dehydrogenase catalytic" evidence="5">
    <location>
        <begin position="4"/>
        <end position="306"/>
    </location>
</feature>
<reference evidence="7" key="1">
    <citation type="journal article" date="2022" name="Nat. Microbiol.">
        <title>Unique mobile elements and scalable gene flow at the prokaryote-eukaryote boundary revealed by circularized Asgard archaea genomes.</title>
        <authorList>
            <person name="Wu F."/>
            <person name="Speth D.R."/>
            <person name="Philosof A."/>
            <person name="Cremiere A."/>
            <person name="Narayanan A."/>
            <person name="Barco R.A."/>
            <person name="Connon S.A."/>
            <person name="Amend J.P."/>
            <person name="Antoshechkin I.A."/>
            <person name="Orphan V.J."/>
        </authorList>
    </citation>
    <scope>NUCLEOTIDE SEQUENCE</scope>
    <source>
        <strain evidence="7">PR6</strain>
    </source>
</reference>
<evidence type="ECO:0000313" key="7">
    <source>
        <dbReference type="EMBL" id="UJG44239.1"/>
    </source>
</evidence>
<dbReference type="InterPro" id="IPR029753">
    <property type="entry name" value="D-isomer_DH_CS"/>
</dbReference>
<dbReference type="GO" id="GO:0016616">
    <property type="term" value="F:oxidoreductase activity, acting on the CH-OH group of donors, NAD or NADP as acceptor"/>
    <property type="evidence" value="ECO:0007669"/>
    <property type="project" value="InterPro"/>
</dbReference>
<evidence type="ECO:0000256" key="2">
    <source>
        <dbReference type="ARBA" id="ARBA00023002"/>
    </source>
</evidence>